<dbReference type="Proteomes" id="UP000003179">
    <property type="component" value="Unassembled WGS sequence"/>
</dbReference>
<evidence type="ECO:0000313" key="2">
    <source>
        <dbReference type="EMBL" id="EFS92798.1"/>
    </source>
</evidence>
<gene>
    <name evidence="2" type="ORF">HMPREF9607_01014</name>
</gene>
<accession>A0ABN0C6D3</accession>
<feature type="compositionally biased region" description="Polar residues" evidence="1">
    <location>
        <begin position="54"/>
        <end position="64"/>
    </location>
</feature>
<sequence>MTNDNVAVVGKLDVELDAVSRSSGVVAGGKGIFQESHIRTTMDPHGGHGPLTLIGSTASVLRGT</sequence>
<keyword evidence="3" id="KW-1185">Reference proteome</keyword>
<feature type="region of interest" description="Disordered" evidence="1">
    <location>
        <begin position="39"/>
        <end position="64"/>
    </location>
</feature>
<name>A0ABN0C6D3_9ACTN</name>
<proteinExistence type="predicted"/>
<organism evidence="2 3">
    <name type="scientific">Cutibacterium modestum HL044PA1</name>
    <dbReference type="NCBI Taxonomy" id="765109"/>
    <lineage>
        <taxon>Bacteria</taxon>
        <taxon>Bacillati</taxon>
        <taxon>Actinomycetota</taxon>
        <taxon>Actinomycetes</taxon>
        <taxon>Propionibacteriales</taxon>
        <taxon>Propionibacteriaceae</taxon>
        <taxon>Cutibacterium</taxon>
        <taxon>Cutibacterium modestum</taxon>
    </lineage>
</organism>
<dbReference type="EMBL" id="ADZU01000017">
    <property type="protein sequence ID" value="EFS92798.1"/>
    <property type="molecule type" value="Genomic_DNA"/>
</dbReference>
<evidence type="ECO:0000313" key="3">
    <source>
        <dbReference type="Proteomes" id="UP000003179"/>
    </source>
</evidence>
<comment type="caution">
    <text evidence="2">The sequence shown here is derived from an EMBL/GenBank/DDBJ whole genome shotgun (WGS) entry which is preliminary data.</text>
</comment>
<reference evidence="2" key="1">
    <citation type="submission" date="2010-08" db="EMBL/GenBank/DDBJ databases">
        <authorList>
            <person name="Weinstock G."/>
            <person name="Sodergren E."/>
            <person name="Clifton S."/>
            <person name="Fulton L."/>
            <person name="Fulton B."/>
            <person name="Courtney L."/>
            <person name="Fronick C."/>
            <person name="Harrison M."/>
            <person name="Strong C."/>
            <person name="Farmer C."/>
            <person name="Delahaunty K."/>
            <person name="Markovic C."/>
            <person name="Hall O."/>
            <person name="Minx P."/>
            <person name="Tomlinson C."/>
            <person name="Mitreva M."/>
            <person name="Hou S."/>
            <person name="Chen J."/>
            <person name="Wollam A."/>
            <person name="Pepin K.H."/>
            <person name="Johnson M."/>
            <person name="Bhonagiri V."/>
            <person name="Zhang X."/>
            <person name="Suruliraj S."/>
            <person name="Warren W."/>
            <person name="Chinwalla A."/>
            <person name="Mardis E.R."/>
            <person name="Wilson R.K."/>
        </authorList>
    </citation>
    <scope>NUCLEOTIDE SEQUENCE [LARGE SCALE GENOMIC DNA]</scope>
    <source>
        <strain evidence="2">HL044PA1</strain>
    </source>
</reference>
<evidence type="ECO:0000256" key="1">
    <source>
        <dbReference type="SAM" id="MobiDB-lite"/>
    </source>
</evidence>
<protein>
    <submittedName>
        <fullName evidence="2">Uncharacterized protein</fullName>
    </submittedName>
</protein>